<dbReference type="NCBIfam" id="TIGR00912">
    <property type="entry name" value="2A0309"/>
    <property type="match status" value="1"/>
</dbReference>
<feature type="transmembrane region" description="Helical" evidence="8">
    <location>
        <begin position="306"/>
        <end position="323"/>
    </location>
</feature>
<reference evidence="9 10" key="1">
    <citation type="journal article" date="2015" name="J. Biotechnol.">
        <title>Complete genome sequence of a malodorant-producing acetogen, Clostridium scatologenes ATCC 25775(T).</title>
        <authorList>
            <person name="Zhu Z."/>
            <person name="Guo T."/>
            <person name="Zheng H."/>
            <person name="Song T."/>
            <person name="Ouyang P."/>
            <person name="Xie J."/>
        </authorList>
    </citation>
    <scope>NUCLEOTIDE SEQUENCE [LARGE SCALE GENOMIC DNA]</scope>
    <source>
        <strain evidence="9 10">ATCC 25775</strain>
    </source>
</reference>
<keyword evidence="4" id="KW-0309">Germination</keyword>
<dbReference type="Pfam" id="PF03845">
    <property type="entry name" value="Spore_permease"/>
    <property type="match status" value="1"/>
</dbReference>
<feature type="transmembrane region" description="Helical" evidence="8">
    <location>
        <begin position="248"/>
        <end position="271"/>
    </location>
</feature>
<evidence type="ECO:0000256" key="1">
    <source>
        <dbReference type="ARBA" id="ARBA00004141"/>
    </source>
</evidence>
<dbReference type="Proteomes" id="UP000033115">
    <property type="component" value="Chromosome"/>
</dbReference>
<evidence type="ECO:0000256" key="7">
    <source>
        <dbReference type="ARBA" id="ARBA00023136"/>
    </source>
</evidence>
<sequence>MGNEKTNTITVTQFAVISLGSMIGIGILILPNDVVKVAKQDGWIACILGIAYPLYMISIALYMSNKFPKDNILTLSKRCFGRILGGIFNFIFVMFFLFLLTEVAAGTCNVFLIYVVNFLNRKKIIAIIFLVPAFIAYKGISTLGRLGEVIFCCTLPIIFIPIAALKQGSFLNVMPVFGSGIINIIKSSKETAFAYSGVEVIFLIYPFLESRKKIKQYSIGAAVITSIIYTWITFVTIFYLGIEVIPKFLWSVVTLSESVIIPVINSFRYIFMMLWSLIMFRTMSNFYFAMVCGLSQFTKHISRKQFVFLMYPITFYLSMKYGNPTIRRNFLSKTVPLYVLFNLVYVSAVALLLAIKKGDQYEKKVTH</sequence>
<evidence type="ECO:0000256" key="4">
    <source>
        <dbReference type="ARBA" id="ARBA00022544"/>
    </source>
</evidence>
<name>A0A0E3M963_CLOSL</name>
<dbReference type="AlphaFoldDB" id="A0A0E3M963"/>
<evidence type="ECO:0000256" key="8">
    <source>
        <dbReference type="SAM" id="Phobius"/>
    </source>
</evidence>
<evidence type="ECO:0000313" key="10">
    <source>
        <dbReference type="Proteomes" id="UP000033115"/>
    </source>
</evidence>
<feature type="transmembrane region" description="Helical" evidence="8">
    <location>
        <begin position="83"/>
        <end position="112"/>
    </location>
</feature>
<gene>
    <name evidence="9" type="ORF">CSCA_3563</name>
</gene>
<organism evidence="9 10">
    <name type="scientific">Clostridium scatologenes</name>
    <dbReference type="NCBI Taxonomy" id="1548"/>
    <lineage>
        <taxon>Bacteria</taxon>
        <taxon>Bacillati</taxon>
        <taxon>Bacillota</taxon>
        <taxon>Clostridia</taxon>
        <taxon>Eubacteriales</taxon>
        <taxon>Clostridiaceae</taxon>
        <taxon>Clostridium</taxon>
    </lineage>
</organism>
<feature type="transmembrane region" description="Helical" evidence="8">
    <location>
        <begin position="220"/>
        <end position="242"/>
    </location>
</feature>
<dbReference type="PANTHER" id="PTHR34975:SF2">
    <property type="entry name" value="SPORE GERMINATION PROTEIN A2"/>
    <property type="match status" value="1"/>
</dbReference>
<protein>
    <submittedName>
        <fullName evidence="9">Spore germination protein</fullName>
    </submittedName>
</protein>
<feature type="transmembrane region" description="Helical" evidence="8">
    <location>
        <begin position="192"/>
        <end position="208"/>
    </location>
</feature>
<comment type="similarity">
    <text evidence="2">Belongs to the amino acid-polyamine-organocation (APC) superfamily. Spore germination protein (SGP) (TC 2.A.3.9) family.</text>
</comment>
<dbReference type="EMBL" id="CP009933">
    <property type="protein sequence ID" value="AKA70688.1"/>
    <property type="molecule type" value="Genomic_DNA"/>
</dbReference>
<evidence type="ECO:0000256" key="3">
    <source>
        <dbReference type="ARBA" id="ARBA00022448"/>
    </source>
</evidence>
<evidence type="ECO:0000256" key="5">
    <source>
        <dbReference type="ARBA" id="ARBA00022692"/>
    </source>
</evidence>
<comment type="subcellular location">
    <subcellularLocation>
        <location evidence="1">Membrane</location>
        <topology evidence="1">Multi-pass membrane protein</topology>
    </subcellularLocation>
</comment>
<accession>A0A0E3M963</accession>
<dbReference type="STRING" id="1548.CSCA_3563"/>
<evidence type="ECO:0000313" key="9">
    <source>
        <dbReference type="EMBL" id="AKA70688.1"/>
    </source>
</evidence>
<keyword evidence="5 8" id="KW-0812">Transmembrane</keyword>
<evidence type="ECO:0000256" key="6">
    <source>
        <dbReference type="ARBA" id="ARBA00022989"/>
    </source>
</evidence>
<feature type="transmembrane region" description="Helical" evidence="8">
    <location>
        <begin position="124"/>
        <end position="140"/>
    </location>
</feature>
<keyword evidence="6 8" id="KW-1133">Transmembrane helix</keyword>
<dbReference type="InterPro" id="IPR004761">
    <property type="entry name" value="Spore_GerAB"/>
</dbReference>
<dbReference type="KEGG" id="csq:CSCA_3563"/>
<dbReference type="PANTHER" id="PTHR34975">
    <property type="entry name" value="SPORE GERMINATION PROTEIN A2"/>
    <property type="match status" value="1"/>
</dbReference>
<dbReference type="GO" id="GO:0016020">
    <property type="term" value="C:membrane"/>
    <property type="evidence" value="ECO:0007669"/>
    <property type="project" value="UniProtKB-SubCell"/>
</dbReference>
<feature type="transmembrane region" description="Helical" evidence="8">
    <location>
        <begin position="12"/>
        <end position="30"/>
    </location>
</feature>
<evidence type="ECO:0000256" key="2">
    <source>
        <dbReference type="ARBA" id="ARBA00007998"/>
    </source>
</evidence>
<dbReference type="HOGENOM" id="CLU_047547_0_3_9"/>
<keyword evidence="10" id="KW-1185">Reference proteome</keyword>
<feature type="transmembrane region" description="Helical" evidence="8">
    <location>
        <begin position="42"/>
        <end position="63"/>
    </location>
</feature>
<feature type="transmembrane region" description="Helical" evidence="8">
    <location>
        <begin position="146"/>
        <end position="165"/>
    </location>
</feature>
<keyword evidence="3" id="KW-0813">Transport</keyword>
<keyword evidence="7 8" id="KW-0472">Membrane</keyword>
<feature type="transmembrane region" description="Helical" evidence="8">
    <location>
        <begin position="335"/>
        <end position="355"/>
    </location>
</feature>
<dbReference type="Gene3D" id="1.20.1740.10">
    <property type="entry name" value="Amino acid/polyamine transporter I"/>
    <property type="match status" value="1"/>
</dbReference>
<dbReference type="RefSeq" id="WP_029160802.1">
    <property type="nucleotide sequence ID" value="NZ_CP009933.1"/>
</dbReference>
<proteinExistence type="inferred from homology"/>
<dbReference type="GO" id="GO:0009847">
    <property type="term" value="P:spore germination"/>
    <property type="evidence" value="ECO:0007669"/>
    <property type="project" value="InterPro"/>
</dbReference>